<feature type="domain" description="PDZ" evidence="4">
    <location>
        <begin position="105"/>
        <end position="157"/>
    </location>
</feature>
<keyword evidence="6" id="KW-1185">Reference proteome</keyword>
<dbReference type="OrthoDB" id="9781273at2"/>
<dbReference type="PANTHER" id="PTHR43343:SF3">
    <property type="entry name" value="PROTEASE DO-LIKE 8, CHLOROPLASTIC"/>
    <property type="match status" value="1"/>
</dbReference>
<dbReference type="EMBL" id="CP042435">
    <property type="protein sequence ID" value="QEC67069.1"/>
    <property type="molecule type" value="Genomic_DNA"/>
</dbReference>
<feature type="chain" id="PRO_5022909659" evidence="3">
    <location>
        <begin position="23"/>
        <end position="328"/>
    </location>
</feature>
<dbReference type="SMART" id="SM00228">
    <property type="entry name" value="PDZ"/>
    <property type="match status" value="2"/>
</dbReference>
<accession>A0A5B8V746</accession>
<dbReference type="PROSITE" id="PS50106">
    <property type="entry name" value="PDZ"/>
    <property type="match status" value="2"/>
</dbReference>
<reference evidence="5 6" key="1">
    <citation type="journal article" date="2016" name="Int. J. Syst. Evol. Microbiol.">
        <title>Panacibacter ginsenosidivorans gen. nov., sp. nov., with ginsenoside converting activity isolated from soil of a ginseng field.</title>
        <authorList>
            <person name="Siddiqi M.Z."/>
            <person name="Muhammad Shafi S."/>
            <person name="Choi K.D."/>
            <person name="Im W.T."/>
        </authorList>
    </citation>
    <scope>NUCLEOTIDE SEQUENCE [LARGE SCALE GENOMIC DNA]</scope>
    <source>
        <strain evidence="5 6">Gsoil1550</strain>
    </source>
</reference>
<dbReference type="GO" id="GO:0006508">
    <property type="term" value="P:proteolysis"/>
    <property type="evidence" value="ECO:0007669"/>
    <property type="project" value="UniProtKB-KW"/>
</dbReference>
<dbReference type="Gene3D" id="2.30.42.10">
    <property type="match status" value="2"/>
</dbReference>
<organism evidence="5 6">
    <name type="scientific">Panacibacter ginsenosidivorans</name>
    <dbReference type="NCBI Taxonomy" id="1813871"/>
    <lineage>
        <taxon>Bacteria</taxon>
        <taxon>Pseudomonadati</taxon>
        <taxon>Bacteroidota</taxon>
        <taxon>Chitinophagia</taxon>
        <taxon>Chitinophagales</taxon>
        <taxon>Chitinophagaceae</taxon>
        <taxon>Panacibacter</taxon>
    </lineage>
</organism>
<dbReference type="PANTHER" id="PTHR43343">
    <property type="entry name" value="PEPTIDASE S12"/>
    <property type="match status" value="1"/>
</dbReference>
<dbReference type="InterPro" id="IPR036034">
    <property type="entry name" value="PDZ_sf"/>
</dbReference>
<name>A0A5B8V746_9BACT</name>
<protein>
    <submittedName>
        <fullName evidence="5">PDZ domain-containing protein</fullName>
    </submittedName>
</protein>
<dbReference type="GO" id="GO:0008233">
    <property type="term" value="F:peptidase activity"/>
    <property type="evidence" value="ECO:0007669"/>
    <property type="project" value="UniProtKB-KW"/>
</dbReference>
<evidence type="ECO:0000313" key="5">
    <source>
        <dbReference type="EMBL" id="QEC67069.1"/>
    </source>
</evidence>
<evidence type="ECO:0000256" key="1">
    <source>
        <dbReference type="ARBA" id="ARBA00022670"/>
    </source>
</evidence>
<sequence length="328" mass="36276">MKALIKPLLFSLSLGIATGILAQDEKEKTTEKKDGDVIIRKKGDSKEKMTIVIDGDKVTINGKPVEDYKNDDIEILHDRDMFMPPMAMAGTLAPGAGFNIMNDDFMREIRSNKAFLGVMTKKVADGALITEITKESAAEKAGLKEDDVITKVNDDKIADADDLYKAIGKYKPEDKVSITYKRGGKENKVDVKLGENKQVKVFSWNNGDGNMNHNFKFDMAPRVQGLGDGFSGRWDRKPRLGLQVQETEDSKGVKVLDVDEDEPAGKAGIEQDDIITTINGKAISSLETLKDAMKEVKDGDTLKFDILRDGKSQTINVKFPKELKTTDL</sequence>
<evidence type="ECO:0000256" key="2">
    <source>
        <dbReference type="ARBA" id="ARBA00022801"/>
    </source>
</evidence>
<dbReference type="KEGG" id="pgin:FRZ67_07120"/>
<dbReference type="CDD" id="cd06779">
    <property type="entry name" value="cpPDZ_Deg_HtrA-like"/>
    <property type="match status" value="1"/>
</dbReference>
<feature type="domain" description="PDZ" evidence="4">
    <location>
        <begin position="240"/>
        <end position="298"/>
    </location>
</feature>
<evidence type="ECO:0000259" key="4">
    <source>
        <dbReference type="PROSITE" id="PS50106"/>
    </source>
</evidence>
<feature type="signal peptide" evidence="3">
    <location>
        <begin position="1"/>
        <end position="22"/>
    </location>
</feature>
<keyword evidence="2" id="KW-0378">Hydrolase</keyword>
<dbReference type="SUPFAM" id="SSF50156">
    <property type="entry name" value="PDZ domain-like"/>
    <property type="match status" value="2"/>
</dbReference>
<proteinExistence type="predicted"/>
<dbReference type="InterPro" id="IPR001478">
    <property type="entry name" value="PDZ"/>
</dbReference>
<evidence type="ECO:0000313" key="6">
    <source>
        <dbReference type="Proteomes" id="UP000321533"/>
    </source>
</evidence>
<dbReference type="Pfam" id="PF13180">
    <property type="entry name" value="PDZ_2"/>
    <property type="match status" value="2"/>
</dbReference>
<keyword evidence="3" id="KW-0732">Signal</keyword>
<dbReference type="AlphaFoldDB" id="A0A5B8V746"/>
<dbReference type="RefSeq" id="WP_147188873.1">
    <property type="nucleotide sequence ID" value="NZ_CP042435.1"/>
</dbReference>
<dbReference type="InterPro" id="IPR051201">
    <property type="entry name" value="Chloro_Bact_Ser_Proteases"/>
</dbReference>
<dbReference type="Proteomes" id="UP000321533">
    <property type="component" value="Chromosome"/>
</dbReference>
<gene>
    <name evidence="5" type="ORF">FRZ67_07120</name>
</gene>
<evidence type="ECO:0000256" key="3">
    <source>
        <dbReference type="SAM" id="SignalP"/>
    </source>
</evidence>
<keyword evidence="1" id="KW-0645">Protease</keyword>